<name>A0A183B3K2_9TREM</name>
<dbReference type="Proteomes" id="UP000272942">
    <property type="component" value="Unassembled WGS sequence"/>
</dbReference>
<gene>
    <name evidence="2" type="ORF">ECPE_LOCUS13787</name>
</gene>
<evidence type="ECO:0000313" key="3">
    <source>
        <dbReference type="Proteomes" id="UP000272942"/>
    </source>
</evidence>
<dbReference type="PANTHER" id="PTHR46769:SF2">
    <property type="entry name" value="FIBROCYSTIN-L ISOFORM 2 PRECURSOR-RELATED"/>
    <property type="match status" value="1"/>
</dbReference>
<evidence type="ECO:0000256" key="1">
    <source>
        <dbReference type="ARBA" id="ARBA00022729"/>
    </source>
</evidence>
<keyword evidence="3" id="KW-1185">Reference proteome</keyword>
<dbReference type="PANTHER" id="PTHR46769">
    <property type="entry name" value="POLYCYSTIC KIDNEY AND HEPATIC DISEASE 1 (AUTOSOMAL RECESSIVE)-LIKE 1"/>
    <property type="match status" value="1"/>
</dbReference>
<keyword evidence="1" id="KW-0732">Signal</keyword>
<protein>
    <submittedName>
        <fullName evidence="4">Tail fiber protein</fullName>
    </submittedName>
</protein>
<evidence type="ECO:0000313" key="2">
    <source>
        <dbReference type="EMBL" id="VDP91059.1"/>
    </source>
</evidence>
<dbReference type="WBParaSite" id="ECPE_0001382701-mRNA-1">
    <property type="protein sequence ID" value="ECPE_0001382701-mRNA-1"/>
    <property type="gene ID" value="ECPE_0001382701"/>
</dbReference>
<evidence type="ECO:0000313" key="4">
    <source>
        <dbReference type="WBParaSite" id="ECPE_0001382701-mRNA-1"/>
    </source>
</evidence>
<proteinExistence type="predicted"/>
<sequence>MAFRYRMLENPSGPSTTTTICPRIAPMGVFENNTVHSQGWFALWIHEDYFPTTDGVCGSTRWDKAVFRQLFAWNNGKGPECVNCGGVQFQDMLLVNNVEAGIEGKILKLGNLYDPMTGPLYKNVYVVAHEDSLTPTGDRCNSRAVIPPWSPGLRIENMIMRNFNGPNCTALFGTVITCLCTELCGGYEYRIRNITWENTNNRAEFRWASDVLFRDEDSSMVAGITGLRPMNGALIMPYAPHLPSSKCGPTAPGAGDLGPAYGQGTVRGVRCLPEVTAIRYSVGQLSPSQGVGGNMTVTLLKGNTQDVPFKSRGLTEPNGWMTTLVNNYTFEVGWRNAPAFTNLSYVAHVENFRPGDYVIVRHSGFAKQPDRVQVLANQKPIAPPTVPLNPAINETGSVYFNATGKYVEYLRK</sequence>
<reference evidence="2 3" key="2">
    <citation type="submission" date="2018-11" db="EMBL/GenBank/DDBJ databases">
        <authorList>
            <consortium name="Pathogen Informatics"/>
        </authorList>
    </citation>
    <scope>NUCLEOTIDE SEQUENCE [LARGE SCALE GENOMIC DNA]</scope>
    <source>
        <strain evidence="2 3">Egypt</strain>
    </source>
</reference>
<dbReference type="OrthoDB" id="120976at2759"/>
<accession>A0A183B3K2</accession>
<organism evidence="4">
    <name type="scientific">Echinostoma caproni</name>
    <dbReference type="NCBI Taxonomy" id="27848"/>
    <lineage>
        <taxon>Eukaryota</taxon>
        <taxon>Metazoa</taxon>
        <taxon>Spiralia</taxon>
        <taxon>Lophotrochozoa</taxon>
        <taxon>Platyhelminthes</taxon>
        <taxon>Trematoda</taxon>
        <taxon>Digenea</taxon>
        <taxon>Plagiorchiida</taxon>
        <taxon>Echinostomata</taxon>
        <taxon>Echinostomatoidea</taxon>
        <taxon>Echinostomatidae</taxon>
        <taxon>Echinostoma</taxon>
    </lineage>
</organism>
<reference evidence="4" key="1">
    <citation type="submission" date="2016-06" db="UniProtKB">
        <authorList>
            <consortium name="WormBaseParasite"/>
        </authorList>
    </citation>
    <scope>IDENTIFICATION</scope>
</reference>
<dbReference type="InterPro" id="IPR052387">
    <property type="entry name" value="Fibrocystin"/>
</dbReference>
<dbReference type="AlphaFoldDB" id="A0A183B3K2"/>
<dbReference type="EMBL" id="UZAN01055961">
    <property type="protein sequence ID" value="VDP91059.1"/>
    <property type="molecule type" value="Genomic_DNA"/>
</dbReference>